<dbReference type="EMBL" id="CACSLK010000984">
    <property type="protein sequence ID" value="CAA0806374.1"/>
    <property type="molecule type" value="Genomic_DNA"/>
</dbReference>
<evidence type="ECO:0000256" key="5">
    <source>
        <dbReference type="ARBA" id="ARBA00022729"/>
    </source>
</evidence>
<evidence type="ECO:0000313" key="7">
    <source>
        <dbReference type="EMBL" id="CAA0806374.1"/>
    </source>
</evidence>
<evidence type="ECO:0000256" key="4">
    <source>
        <dbReference type="ARBA" id="ARBA00022525"/>
    </source>
</evidence>
<protein>
    <recommendedName>
        <fullName evidence="6">S-protein homolog</fullName>
    </recommendedName>
</protein>
<dbReference type="SUPFAM" id="SSF141086">
    <property type="entry name" value="Agglutinin HPA-like"/>
    <property type="match status" value="1"/>
</dbReference>
<comment type="subcellular location">
    <subcellularLocation>
        <location evidence="1 6">Secreted</location>
    </subcellularLocation>
</comment>
<dbReference type="InterPro" id="IPR010264">
    <property type="entry name" value="Self-incomp_S1"/>
</dbReference>
<sequence>MLKYIVVLSLILYVVTCNISQANACFINALFSYHVHVINNLPPNTDPLIVHCASKDNDMGNHTVTTNQEFHFHFCKRPVVTLFFCHLWWGGYKDIAFEAFNAKWDNSICTDRKCYWSARDDGIYFSGDPPTNYVKAYDWE</sequence>
<dbReference type="GO" id="GO:0060320">
    <property type="term" value="P:rejection of self pollen"/>
    <property type="evidence" value="ECO:0007669"/>
    <property type="project" value="UniProtKB-KW"/>
</dbReference>
<keyword evidence="4 6" id="KW-0964">Secreted</keyword>
<dbReference type="InterPro" id="IPR037221">
    <property type="entry name" value="H-type_lectin_dom_sf"/>
</dbReference>
<dbReference type="GO" id="GO:0005576">
    <property type="term" value="C:extracellular region"/>
    <property type="evidence" value="ECO:0007669"/>
    <property type="project" value="UniProtKB-SubCell"/>
</dbReference>
<dbReference type="OrthoDB" id="1848419at2759"/>
<evidence type="ECO:0000313" key="8">
    <source>
        <dbReference type="Proteomes" id="UP001153555"/>
    </source>
</evidence>
<reference evidence="7" key="1">
    <citation type="submission" date="2019-12" db="EMBL/GenBank/DDBJ databases">
        <authorList>
            <person name="Scholes J."/>
        </authorList>
    </citation>
    <scope>NUCLEOTIDE SEQUENCE</scope>
</reference>
<dbReference type="PANTHER" id="PTHR31232">
    <property type="match status" value="1"/>
</dbReference>
<proteinExistence type="inferred from homology"/>
<gene>
    <name evidence="7" type="ORF">SHERM_09273</name>
</gene>
<evidence type="ECO:0000256" key="3">
    <source>
        <dbReference type="ARBA" id="ARBA00022471"/>
    </source>
</evidence>
<feature type="signal peptide" evidence="6">
    <location>
        <begin position="1"/>
        <end position="24"/>
    </location>
</feature>
<keyword evidence="8" id="KW-1185">Reference proteome</keyword>
<organism evidence="7 8">
    <name type="scientific">Striga hermonthica</name>
    <name type="common">Purple witchweed</name>
    <name type="synonym">Buchnera hermonthica</name>
    <dbReference type="NCBI Taxonomy" id="68872"/>
    <lineage>
        <taxon>Eukaryota</taxon>
        <taxon>Viridiplantae</taxon>
        <taxon>Streptophyta</taxon>
        <taxon>Embryophyta</taxon>
        <taxon>Tracheophyta</taxon>
        <taxon>Spermatophyta</taxon>
        <taxon>Magnoliopsida</taxon>
        <taxon>eudicotyledons</taxon>
        <taxon>Gunneridae</taxon>
        <taxon>Pentapetalae</taxon>
        <taxon>asterids</taxon>
        <taxon>lamiids</taxon>
        <taxon>Lamiales</taxon>
        <taxon>Orobanchaceae</taxon>
        <taxon>Buchnereae</taxon>
        <taxon>Striga</taxon>
    </lineage>
</organism>
<comment type="similarity">
    <text evidence="2 6">Belongs to the plant self-incompatibility (S1) protein family.</text>
</comment>
<name>A0A9N7R169_STRHE</name>
<dbReference type="PANTHER" id="PTHR31232:SF61">
    <property type="entry name" value="S-PROTEIN HOMOLOG"/>
    <property type="match status" value="1"/>
</dbReference>
<accession>A0A9N7R169</accession>
<keyword evidence="3 6" id="KW-0713">Self-incompatibility</keyword>
<keyword evidence="5 6" id="KW-0732">Signal</keyword>
<dbReference type="AlphaFoldDB" id="A0A9N7R169"/>
<dbReference type="Proteomes" id="UP001153555">
    <property type="component" value="Unassembled WGS sequence"/>
</dbReference>
<evidence type="ECO:0000256" key="1">
    <source>
        <dbReference type="ARBA" id="ARBA00004613"/>
    </source>
</evidence>
<evidence type="ECO:0000256" key="2">
    <source>
        <dbReference type="ARBA" id="ARBA00005581"/>
    </source>
</evidence>
<dbReference type="Pfam" id="PF05938">
    <property type="entry name" value="Self-incomp_S1"/>
    <property type="match status" value="1"/>
</dbReference>
<comment type="caution">
    <text evidence="7">The sequence shown here is derived from an EMBL/GenBank/DDBJ whole genome shotgun (WGS) entry which is preliminary data.</text>
</comment>
<evidence type="ECO:0000256" key="6">
    <source>
        <dbReference type="RuleBase" id="RU367044"/>
    </source>
</evidence>
<feature type="chain" id="PRO_5040530226" description="S-protein homolog" evidence="6">
    <location>
        <begin position="25"/>
        <end position="140"/>
    </location>
</feature>